<accession>A0A1I5WE11</accession>
<proteinExistence type="predicted"/>
<evidence type="ECO:0000313" key="1">
    <source>
        <dbReference type="EMBL" id="SFQ17847.1"/>
    </source>
</evidence>
<sequence>MSETWYHYTTAEGFYNIAKSKVLWASNAAHLNDPKDCHMDFPSIRSIIESEISDGTILREFGSVLQYMVSTPYIVSFTPSPDALVHWRAYSGDGTGISMGVCPKRLVALDSFEGEVIPPTINFANKSILLKVIYETGWLEEKVRYACKQLENRLGTSTNRNADYILAALFIKSLSYTYKSTHYKDEAENRLVHLGESVNKIYSVNYRLSRGMLTSYVEIPFGDNLEALKRVYIGPRCEIEERMLRAYLESEGFFNVDIVKSPILYR</sequence>
<dbReference type="Proteomes" id="UP000198784">
    <property type="component" value="Unassembled WGS sequence"/>
</dbReference>
<organism evidence="1 2">
    <name type="scientific">Pseudomonas borbori</name>
    <dbReference type="NCBI Taxonomy" id="289003"/>
    <lineage>
        <taxon>Bacteria</taxon>
        <taxon>Pseudomonadati</taxon>
        <taxon>Pseudomonadota</taxon>
        <taxon>Gammaproteobacteria</taxon>
        <taxon>Pseudomonadales</taxon>
        <taxon>Pseudomonadaceae</taxon>
        <taxon>Pseudomonas</taxon>
    </lineage>
</organism>
<dbReference type="EMBL" id="FOWX01000038">
    <property type="protein sequence ID" value="SFQ17847.1"/>
    <property type="molecule type" value="Genomic_DNA"/>
</dbReference>
<name>A0A1I5WE11_9PSED</name>
<keyword evidence="2" id="KW-1185">Reference proteome</keyword>
<reference evidence="2" key="1">
    <citation type="submission" date="2016-10" db="EMBL/GenBank/DDBJ databases">
        <authorList>
            <person name="Varghese N."/>
            <person name="Submissions S."/>
        </authorList>
    </citation>
    <scope>NUCLEOTIDE SEQUENCE [LARGE SCALE GENOMIC DNA]</scope>
    <source>
        <strain evidence="2">DSM 17834</strain>
    </source>
</reference>
<dbReference type="AlphaFoldDB" id="A0A1I5WE11"/>
<evidence type="ECO:0000313" key="2">
    <source>
        <dbReference type="Proteomes" id="UP000198784"/>
    </source>
</evidence>
<gene>
    <name evidence="1" type="ORF">SAMN05216190_13837</name>
</gene>
<dbReference type="STRING" id="289003.SAMN05216190_13837"/>
<evidence type="ECO:0008006" key="3">
    <source>
        <dbReference type="Google" id="ProtNLM"/>
    </source>
</evidence>
<protein>
    <recommendedName>
        <fullName evidence="3">DUF2971 domain-containing protein</fullName>
    </recommendedName>
</protein>
<dbReference type="OrthoDB" id="8550178at2"/>
<dbReference type="RefSeq" id="WP_141123990.1">
    <property type="nucleotide sequence ID" value="NZ_FOWX01000038.1"/>
</dbReference>